<dbReference type="Pfam" id="PF03652">
    <property type="entry name" value="RuvX"/>
    <property type="match status" value="1"/>
</dbReference>
<dbReference type="STRING" id="28136.SAMN02745202_00228"/>
<dbReference type="EMBL" id="FUXK01000002">
    <property type="protein sequence ID" value="SJZ47409.1"/>
    <property type="molecule type" value="Genomic_DNA"/>
</dbReference>
<accession>A0A1T4KYA0</accession>
<comment type="similarity">
    <text evidence="5">Belongs to the YqgF HJR family.</text>
</comment>
<evidence type="ECO:0000256" key="3">
    <source>
        <dbReference type="ARBA" id="ARBA00022722"/>
    </source>
</evidence>
<keyword evidence="3 5" id="KW-0540">Nuclease</keyword>
<dbReference type="HAMAP" id="MF_00651">
    <property type="entry name" value="Nuclease_YqgF"/>
    <property type="match status" value="1"/>
</dbReference>
<proteinExistence type="inferred from homology"/>
<keyword evidence="1 5" id="KW-0963">Cytoplasm</keyword>
<dbReference type="GO" id="GO:0005829">
    <property type="term" value="C:cytosol"/>
    <property type="evidence" value="ECO:0007669"/>
    <property type="project" value="TreeGrafter"/>
</dbReference>
<protein>
    <recommendedName>
        <fullName evidence="5">Putative pre-16S rRNA nuclease</fullName>
        <ecNumber evidence="5">3.1.-.-</ecNumber>
    </recommendedName>
</protein>
<dbReference type="SMART" id="SM00732">
    <property type="entry name" value="YqgFc"/>
    <property type="match status" value="1"/>
</dbReference>
<dbReference type="InterPro" id="IPR037027">
    <property type="entry name" value="YqgF/RNaseH-like_dom_sf"/>
</dbReference>
<dbReference type="CDD" id="cd16964">
    <property type="entry name" value="YqgF"/>
    <property type="match status" value="1"/>
</dbReference>
<dbReference type="PANTHER" id="PTHR33317">
    <property type="entry name" value="POLYNUCLEOTIDYL TRANSFERASE, RIBONUCLEASE H-LIKE SUPERFAMILY PROTEIN"/>
    <property type="match status" value="1"/>
</dbReference>
<dbReference type="InterPro" id="IPR006641">
    <property type="entry name" value="YqgF/RNaseH-like_dom"/>
</dbReference>
<evidence type="ECO:0000256" key="1">
    <source>
        <dbReference type="ARBA" id="ARBA00022490"/>
    </source>
</evidence>
<dbReference type="GO" id="GO:0000967">
    <property type="term" value="P:rRNA 5'-end processing"/>
    <property type="evidence" value="ECO:0007669"/>
    <property type="project" value="UniProtKB-UniRule"/>
</dbReference>
<dbReference type="eggNOG" id="COG0816">
    <property type="taxonomic scope" value="Bacteria"/>
</dbReference>
<evidence type="ECO:0000313" key="8">
    <source>
        <dbReference type="Proteomes" id="UP000190065"/>
    </source>
</evidence>
<dbReference type="GO" id="GO:0004518">
    <property type="term" value="F:nuclease activity"/>
    <property type="evidence" value="ECO:0007669"/>
    <property type="project" value="UniProtKB-KW"/>
</dbReference>
<dbReference type="NCBIfam" id="TIGR00250">
    <property type="entry name" value="RNAse_H_YqgF"/>
    <property type="match status" value="1"/>
</dbReference>
<evidence type="ECO:0000259" key="6">
    <source>
        <dbReference type="SMART" id="SM00732"/>
    </source>
</evidence>
<name>A0A1T4KYA0_9BACT</name>
<dbReference type="InterPro" id="IPR005227">
    <property type="entry name" value="YqgF"/>
</dbReference>
<evidence type="ECO:0000256" key="4">
    <source>
        <dbReference type="ARBA" id="ARBA00022801"/>
    </source>
</evidence>
<dbReference type="Gene3D" id="3.30.420.140">
    <property type="entry name" value="YqgF/RNase H-like domain"/>
    <property type="match status" value="1"/>
</dbReference>
<dbReference type="RefSeq" id="WP_025070303.1">
    <property type="nucleotide sequence ID" value="NZ_FUXK01000002.1"/>
</dbReference>
<organism evidence="7 8">
    <name type="scientific">Segatella oulorum</name>
    <dbReference type="NCBI Taxonomy" id="28136"/>
    <lineage>
        <taxon>Bacteria</taxon>
        <taxon>Pseudomonadati</taxon>
        <taxon>Bacteroidota</taxon>
        <taxon>Bacteroidia</taxon>
        <taxon>Bacteroidales</taxon>
        <taxon>Prevotellaceae</taxon>
        <taxon>Segatella</taxon>
    </lineage>
</organism>
<dbReference type="PANTHER" id="PTHR33317:SF4">
    <property type="entry name" value="POLYNUCLEOTIDYL TRANSFERASE, RIBONUCLEASE H-LIKE SUPERFAMILY PROTEIN"/>
    <property type="match status" value="1"/>
</dbReference>
<feature type="domain" description="YqgF/RNase H-like" evidence="6">
    <location>
        <begin position="2"/>
        <end position="100"/>
    </location>
</feature>
<comment type="function">
    <text evidence="5">Could be a nuclease involved in processing of the 5'-end of pre-16S rRNA.</text>
</comment>
<keyword evidence="2 5" id="KW-0690">Ribosome biogenesis</keyword>
<sequence length="144" mass="16444">MARILSIDYGKKRTGIAVTDPLQIIANGLVTIATTDLVMFLLQYIVKEAVEEIVIGRPTQPNGAPSENLQRVEQFVKRWQKLQPTIPIVYYDERYTSVLAHRAIIESGVRKKVRRENKGLVDEISATILLQDYLQYKQFSQAHC</sequence>
<dbReference type="EC" id="3.1.-.-" evidence="5"/>
<gene>
    <name evidence="7" type="ORF">SAMN02745202_00228</name>
</gene>
<dbReference type="InterPro" id="IPR012337">
    <property type="entry name" value="RNaseH-like_sf"/>
</dbReference>
<keyword evidence="4 5" id="KW-0378">Hydrolase</keyword>
<dbReference type="AlphaFoldDB" id="A0A1T4KYA0"/>
<comment type="subcellular location">
    <subcellularLocation>
        <location evidence="5">Cytoplasm</location>
    </subcellularLocation>
</comment>
<dbReference type="SUPFAM" id="SSF53098">
    <property type="entry name" value="Ribonuclease H-like"/>
    <property type="match status" value="1"/>
</dbReference>
<dbReference type="Proteomes" id="UP000190065">
    <property type="component" value="Unassembled WGS sequence"/>
</dbReference>
<dbReference type="GO" id="GO:0016788">
    <property type="term" value="F:hydrolase activity, acting on ester bonds"/>
    <property type="evidence" value="ECO:0007669"/>
    <property type="project" value="UniProtKB-UniRule"/>
</dbReference>
<evidence type="ECO:0000256" key="5">
    <source>
        <dbReference type="HAMAP-Rule" id="MF_00651"/>
    </source>
</evidence>
<evidence type="ECO:0000256" key="2">
    <source>
        <dbReference type="ARBA" id="ARBA00022517"/>
    </source>
</evidence>
<evidence type="ECO:0000313" key="7">
    <source>
        <dbReference type="EMBL" id="SJZ47409.1"/>
    </source>
</evidence>
<reference evidence="7 8" key="1">
    <citation type="submission" date="2017-02" db="EMBL/GenBank/DDBJ databases">
        <authorList>
            <person name="Peterson S.W."/>
        </authorList>
    </citation>
    <scope>NUCLEOTIDE SEQUENCE [LARGE SCALE GENOMIC DNA]</scope>
    <source>
        <strain evidence="7 8">ATCC 43324</strain>
    </source>
</reference>